<feature type="region of interest" description="Disordered" evidence="1">
    <location>
        <begin position="102"/>
        <end position="142"/>
    </location>
</feature>
<feature type="compositionally biased region" description="Basic and acidic residues" evidence="1">
    <location>
        <begin position="46"/>
        <end position="55"/>
    </location>
</feature>
<dbReference type="Proteomes" id="UP000636891">
    <property type="component" value="Unassembled WGS sequence"/>
</dbReference>
<evidence type="ECO:0000256" key="1">
    <source>
        <dbReference type="SAM" id="MobiDB-lite"/>
    </source>
</evidence>
<comment type="caution">
    <text evidence="2">The sequence shown here is derived from an EMBL/GenBank/DDBJ whole genome shotgun (WGS) entry which is preliminary data.</text>
</comment>
<evidence type="ECO:0000313" key="3">
    <source>
        <dbReference type="Proteomes" id="UP000636891"/>
    </source>
</evidence>
<protein>
    <submittedName>
        <fullName evidence="2">Uncharacterized protein</fullName>
    </submittedName>
</protein>
<evidence type="ECO:0000313" key="2">
    <source>
        <dbReference type="EMBL" id="MBC5615453.1"/>
    </source>
</evidence>
<dbReference type="EMBL" id="JACOOK010000001">
    <property type="protein sequence ID" value="MBC5615453.1"/>
    <property type="molecule type" value="Genomic_DNA"/>
</dbReference>
<reference evidence="2 3" key="1">
    <citation type="submission" date="2020-08" db="EMBL/GenBank/DDBJ databases">
        <title>Genome public.</title>
        <authorList>
            <person name="Liu C."/>
            <person name="Sun Q."/>
        </authorList>
    </citation>
    <scope>NUCLEOTIDE SEQUENCE [LARGE SCALE GENOMIC DNA]</scope>
    <source>
        <strain evidence="2 3">New-7</strain>
    </source>
</reference>
<organism evidence="2 3">
    <name type="scientific">Alistipes hominis</name>
    <dbReference type="NCBI Taxonomy" id="2763015"/>
    <lineage>
        <taxon>Bacteria</taxon>
        <taxon>Pseudomonadati</taxon>
        <taxon>Bacteroidota</taxon>
        <taxon>Bacteroidia</taxon>
        <taxon>Bacteroidales</taxon>
        <taxon>Rikenellaceae</taxon>
        <taxon>Alistipes</taxon>
    </lineage>
</organism>
<dbReference type="RefSeq" id="WP_101570769.1">
    <property type="nucleotide sequence ID" value="NZ_JACOOK010000001.1"/>
</dbReference>
<feature type="region of interest" description="Disordered" evidence="1">
    <location>
        <begin position="22"/>
        <end position="80"/>
    </location>
</feature>
<proteinExistence type="predicted"/>
<keyword evidence="3" id="KW-1185">Reference proteome</keyword>
<name>A0ABR7CIH1_9BACT</name>
<accession>A0ABR7CIH1</accession>
<feature type="compositionally biased region" description="Polar residues" evidence="1">
    <location>
        <begin position="115"/>
        <end position="126"/>
    </location>
</feature>
<sequence length="159" mass="17294">MDLKELLPVLLITVFAIISAAKKKKQPVSESEEQADTAPSDSPWDDLMRELKKGGGADTESAADSRPVQRTVPDADALPTEMLSYDDEAIEAFENRTVFSYDDMVGDNAPEPMSTADQGNSPTPQLATEPEPASSERAFPGGFDPKMAVLYSEILKPRF</sequence>
<gene>
    <name evidence="2" type="ORF">H8S08_00270</name>
</gene>